<dbReference type="SUPFAM" id="SSF48452">
    <property type="entry name" value="TPR-like"/>
    <property type="match status" value="1"/>
</dbReference>
<reference evidence="2" key="1">
    <citation type="submission" date="2018-05" db="EMBL/GenBank/DDBJ databases">
        <authorList>
            <person name="Lanie J.A."/>
            <person name="Ng W.-L."/>
            <person name="Kazmierczak K.M."/>
            <person name="Andrzejewski T.M."/>
            <person name="Davidsen T.M."/>
            <person name="Wayne K.J."/>
            <person name="Tettelin H."/>
            <person name="Glass J.I."/>
            <person name="Rusch D."/>
            <person name="Podicherti R."/>
            <person name="Tsui H.-C.T."/>
            <person name="Winkler M.E."/>
        </authorList>
    </citation>
    <scope>NUCLEOTIDE SEQUENCE</scope>
</reference>
<feature type="transmembrane region" description="Helical" evidence="1">
    <location>
        <begin position="63"/>
        <end position="80"/>
    </location>
</feature>
<dbReference type="AlphaFoldDB" id="A0A382PP63"/>
<keyword evidence="1" id="KW-1133">Transmembrane helix</keyword>
<evidence type="ECO:0000313" key="2">
    <source>
        <dbReference type="EMBL" id="SVC74465.1"/>
    </source>
</evidence>
<keyword evidence="1" id="KW-0472">Membrane</keyword>
<sequence>MATPKFQTDLPALPIRQDRERPRCSAPWPSYRHFWNTLGRIRQKLTRGIESCRRTQFAYRQPAVLLAVILLFGLFAGQVADADSHIPDDPDELREAYDTAFQAMYQDPADLDKATSYIELAIAIGDLEGAVAALERMLIFEPDLPQVRMDLGFLYIQLGSPGMAQAYLSDVLLETDLPDDARSLVESTLKDISKQSAAHKFSGTVVATARYQTNANAGPDNTAIVLFGKPALLEKEFTEQADSDGSLALQLGYEYDFQVLPKRTFNIDLNTLVGQQTEQSQLDAQFVELQAGPRLHFGQEE</sequence>
<dbReference type="EMBL" id="UINC01108398">
    <property type="protein sequence ID" value="SVC74465.1"/>
    <property type="molecule type" value="Genomic_DNA"/>
</dbReference>
<evidence type="ECO:0008006" key="3">
    <source>
        <dbReference type="Google" id="ProtNLM"/>
    </source>
</evidence>
<protein>
    <recommendedName>
        <fullName evidence="3">Tetratricopeptide repeat protein</fullName>
    </recommendedName>
</protein>
<dbReference type="InterPro" id="IPR011990">
    <property type="entry name" value="TPR-like_helical_dom_sf"/>
</dbReference>
<gene>
    <name evidence="2" type="ORF">METZ01_LOCUS327319</name>
</gene>
<proteinExistence type="predicted"/>
<feature type="non-terminal residue" evidence="2">
    <location>
        <position position="301"/>
    </location>
</feature>
<accession>A0A382PP63</accession>
<evidence type="ECO:0000256" key="1">
    <source>
        <dbReference type="SAM" id="Phobius"/>
    </source>
</evidence>
<keyword evidence="1" id="KW-0812">Transmembrane</keyword>
<dbReference type="Gene3D" id="1.25.40.10">
    <property type="entry name" value="Tetratricopeptide repeat domain"/>
    <property type="match status" value="1"/>
</dbReference>
<organism evidence="2">
    <name type="scientific">marine metagenome</name>
    <dbReference type="NCBI Taxonomy" id="408172"/>
    <lineage>
        <taxon>unclassified sequences</taxon>
        <taxon>metagenomes</taxon>
        <taxon>ecological metagenomes</taxon>
    </lineage>
</organism>
<name>A0A382PP63_9ZZZZ</name>